<proteinExistence type="predicted"/>
<gene>
    <name evidence="1" type="ORF">BDY19DRAFT_861168</name>
</gene>
<feature type="non-terminal residue" evidence="1">
    <location>
        <position position="390"/>
    </location>
</feature>
<dbReference type="Proteomes" id="UP001055072">
    <property type="component" value="Unassembled WGS sequence"/>
</dbReference>
<comment type="caution">
    <text evidence="1">The sequence shown here is derived from an EMBL/GenBank/DDBJ whole genome shotgun (WGS) entry which is preliminary data.</text>
</comment>
<name>A0ACB8UGW6_9APHY</name>
<reference evidence="1" key="1">
    <citation type="journal article" date="2021" name="Environ. Microbiol.">
        <title>Gene family expansions and transcriptome signatures uncover fungal adaptations to wood decay.</title>
        <authorList>
            <person name="Hage H."/>
            <person name="Miyauchi S."/>
            <person name="Viragh M."/>
            <person name="Drula E."/>
            <person name="Min B."/>
            <person name="Chaduli D."/>
            <person name="Navarro D."/>
            <person name="Favel A."/>
            <person name="Norest M."/>
            <person name="Lesage-Meessen L."/>
            <person name="Balint B."/>
            <person name="Merenyi Z."/>
            <person name="de Eugenio L."/>
            <person name="Morin E."/>
            <person name="Martinez A.T."/>
            <person name="Baldrian P."/>
            <person name="Stursova M."/>
            <person name="Martinez M.J."/>
            <person name="Novotny C."/>
            <person name="Magnuson J.K."/>
            <person name="Spatafora J.W."/>
            <person name="Maurice S."/>
            <person name="Pangilinan J."/>
            <person name="Andreopoulos W."/>
            <person name="LaButti K."/>
            <person name="Hundley H."/>
            <person name="Na H."/>
            <person name="Kuo A."/>
            <person name="Barry K."/>
            <person name="Lipzen A."/>
            <person name="Henrissat B."/>
            <person name="Riley R."/>
            <person name="Ahrendt S."/>
            <person name="Nagy L.G."/>
            <person name="Grigoriev I.V."/>
            <person name="Martin F."/>
            <person name="Rosso M.N."/>
        </authorList>
    </citation>
    <scope>NUCLEOTIDE SEQUENCE</scope>
    <source>
        <strain evidence="1">CBS 384.51</strain>
    </source>
</reference>
<evidence type="ECO:0000313" key="2">
    <source>
        <dbReference type="Proteomes" id="UP001055072"/>
    </source>
</evidence>
<dbReference type="EMBL" id="MU274901">
    <property type="protein sequence ID" value="KAI0093526.1"/>
    <property type="molecule type" value="Genomic_DNA"/>
</dbReference>
<sequence>MATLRRYAQENYANAASPVKPAPQTPVRGKAGPSSPRPKLAYAQSPFTTPSRSASTPFDWEAARARRPPPYATPIAGKRVRALQTSPTKGGPAKKERVVRKRGLIQKIISVPSEIAFAFSQFPNNLPLPQPTKLAVIIGASMHILHFSIRISQISKVPVSDLGWEDMYQEDESSWFDWTLPVSILLILISVGNAFRLFTRTRMYYLTLAADPVSSPHAKFISRENTPQKEVEDPSPSSSSSSSRAALAVTIIKHLWHAFTISLHFLLNMTPPKDRQTTRVGNTDRVQQLQVWTPGELEMVLFSIYSPVHALLWIAFTSANWIIMTAIMGAVSMHIRALIQSFEALQKDRAIISAEVFHEYDEKFVIPRVNPIRKDAATMTHQAEMVTGWD</sequence>
<keyword evidence="2" id="KW-1185">Reference proteome</keyword>
<accession>A0ACB8UGW6</accession>
<evidence type="ECO:0000313" key="1">
    <source>
        <dbReference type="EMBL" id="KAI0093526.1"/>
    </source>
</evidence>
<protein>
    <submittedName>
        <fullName evidence="1">Uncharacterized protein</fullName>
    </submittedName>
</protein>
<organism evidence="1 2">
    <name type="scientific">Irpex rosettiformis</name>
    <dbReference type="NCBI Taxonomy" id="378272"/>
    <lineage>
        <taxon>Eukaryota</taxon>
        <taxon>Fungi</taxon>
        <taxon>Dikarya</taxon>
        <taxon>Basidiomycota</taxon>
        <taxon>Agaricomycotina</taxon>
        <taxon>Agaricomycetes</taxon>
        <taxon>Polyporales</taxon>
        <taxon>Irpicaceae</taxon>
        <taxon>Irpex</taxon>
    </lineage>
</organism>